<evidence type="ECO:0000256" key="9">
    <source>
        <dbReference type="ARBA" id="ARBA00047989"/>
    </source>
</evidence>
<proteinExistence type="inferred from homology"/>
<dbReference type="NCBIfam" id="TIGR00726">
    <property type="entry name" value="peptidoglycan editing factor PgeF"/>
    <property type="match status" value="1"/>
</dbReference>
<keyword evidence="8" id="KW-0862">Zinc</keyword>
<evidence type="ECO:0000256" key="8">
    <source>
        <dbReference type="ARBA" id="ARBA00022833"/>
    </source>
</evidence>
<dbReference type="Pfam" id="PF02578">
    <property type="entry name" value="Cu-oxidase_4"/>
    <property type="match status" value="1"/>
</dbReference>
<dbReference type="InterPro" id="IPR011324">
    <property type="entry name" value="Cytotoxic_necrot_fac-like_cat"/>
</dbReference>
<dbReference type="PANTHER" id="PTHR30616">
    <property type="entry name" value="UNCHARACTERIZED PROTEIN YFIH"/>
    <property type="match status" value="1"/>
</dbReference>
<evidence type="ECO:0000256" key="10">
    <source>
        <dbReference type="ARBA" id="ARBA00048968"/>
    </source>
</evidence>
<evidence type="ECO:0000256" key="11">
    <source>
        <dbReference type="ARBA" id="ARBA00049893"/>
    </source>
</evidence>
<keyword evidence="7" id="KW-0378">Hydrolase</keyword>
<evidence type="ECO:0000313" key="14">
    <source>
        <dbReference type="Proteomes" id="UP001596143"/>
    </source>
</evidence>
<comment type="catalytic activity">
    <reaction evidence="10">
        <text>adenosine + phosphate = alpha-D-ribose 1-phosphate + adenine</text>
        <dbReference type="Rhea" id="RHEA:27642"/>
        <dbReference type="ChEBI" id="CHEBI:16335"/>
        <dbReference type="ChEBI" id="CHEBI:16708"/>
        <dbReference type="ChEBI" id="CHEBI:43474"/>
        <dbReference type="ChEBI" id="CHEBI:57720"/>
        <dbReference type="EC" id="2.4.2.1"/>
    </reaction>
    <physiologicalReaction direction="left-to-right" evidence="10">
        <dbReference type="Rhea" id="RHEA:27643"/>
    </physiologicalReaction>
</comment>
<organism evidence="13 14">
    <name type="scientific">Aliibacillus thermotolerans</name>
    <dbReference type="NCBI Taxonomy" id="1834418"/>
    <lineage>
        <taxon>Bacteria</taxon>
        <taxon>Bacillati</taxon>
        <taxon>Bacillota</taxon>
        <taxon>Bacilli</taxon>
        <taxon>Bacillales</taxon>
        <taxon>Bacillaceae</taxon>
        <taxon>Aliibacillus</taxon>
    </lineage>
</organism>
<dbReference type="InterPro" id="IPR003730">
    <property type="entry name" value="Cu_polyphenol_OxRdtase"/>
</dbReference>
<evidence type="ECO:0000256" key="7">
    <source>
        <dbReference type="ARBA" id="ARBA00022801"/>
    </source>
</evidence>
<dbReference type="Proteomes" id="UP001596143">
    <property type="component" value="Unassembled WGS sequence"/>
</dbReference>
<accession>A0ABW0U3D4</accession>
<evidence type="ECO:0000313" key="13">
    <source>
        <dbReference type="EMBL" id="MFC5627443.1"/>
    </source>
</evidence>
<comment type="function">
    <text evidence="3">Purine nucleoside enzyme that catalyzes the phosphorolysis of adenosine and inosine nucleosides, yielding D-ribose 1-phosphate and the respective free bases, adenine and hypoxanthine. Also catalyzes the phosphorolysis of S-methyl-5'-thioadenosine into adenine and S-methyl-5-thio-alpha-D-ribose 1-phosphate. Also has adenosine deaminase activity.</text>
</comment>
<keyword evidence="5" id="KW-0808">Transferase</keyword>
<evidence type="ECO:0000256" key="2">
    <source>
        <dbReference type="ARBA" id="ARBA00001947"/>
    </source>
</evidence>
<comment type="catalytic activity">
    <reaction evidence="11">
        <text>S-methyl-5'-thioadenosine + phosphate = 5-(methylsulfanyl)-alpha-D-ribose 1-phosphate + adenine</text>
        <dbReference type="Rhea" id="RHEA:11852"/>
        <dbReference type="ChEBI" id="CHEBI:16708"/>
        <dbReference type="ChEBI" id="CHEBI:17509"/>
        <dbReference type="ChEBI" id="CHEBI:43474"/>
        <dbReference type="ChEBI" id="CHEBI:58533"/>
        <dbReference type="EC" id="2.4.2.28"/>
    </reaction>
    <physiologicalReaction direction="left-to-right" evidence="11">
        <dbReference type="Rhea" id="RHEA:11853"/>
    </physiologicalReaction>
</comment>
<name>A0ABW0U3D4_9BACI</name>
<keyword evidence="14" id="KW-1185">Reference proteome</keyword>
<comment type="catalytic activity">
    <reaction evidence="9">
        <text>adenosine + H2O + H(+) = inosine + NH4(+)</text>
        <dbReference type="Rhea" id="RHEA:24408"/>
        <dbReference type="ChEBI" id="CHEBI:15377"/>
        <dbReference type="ChEBI" id="CHEBI:15378"/>
        <dbReference type="ChEBI" id="CHEBI:16335"/>
        <dbReference type="ChEBI" id="CHEBI:17596"/>
        <dbReference type="ChEBI" id="CHEBI:28938"/>
        <dbReference type="EC" id="3.5.4.4"/>
    </reaction>
    <physiologicalReaction direction="left-to-right" evidence="9">
        <dbReference type="Rhea" id="RHEA:24409"/>
    </physiologicalReaction>
</comment>
<evidence type="ECO:0000256" key="1">
    <source>
        <dbReference type="ARBA" id="ARBA00000553"/>
    </source>
</evidence>
<dbReference type="EMBL" id="JBHSPF010000004">
    <property type="protein sequence ID" value="MFC5627443.1"/>
    <property type="molecule type" value="Genomic_DNA"/>
</dbReference>
<protein>
    <recommendedName>
        <fullName evidence="12">Purine nucleoside phosphorylase</fullName>
    </recommendedName>
</protein>
<dbReference type="SUPFAM" id="SSF64438">
    <property type="entry name" value="CNF1/YfiH-like putative cysteine hydrolases"/>
    <property type="match status" value="1"/>
</dbReference>
<dbReference type="Gene3D" id="3.60.140.10">
    <property type="entry name" value="CNF1/YfiH-like putative cysteine hydrolases"/>
    <property type="match status" value="1"/>
</dbReference>
<comment type="similarity">
    <text evidence="4 12">Belongs to the purine nucleoside phosphorylase YfiH/LACC1 family.</text>
</comment>
<evidence type="ECO:0000256" key="3">
    <source>
        <dbReference type="ARBA" id="ARBA00003215"/>
    </source>
</evidence>
<reference evidence="14" key="1">
    <citation type="journal article" date="2019" name="Int. J. Syst. Evol. Microbiol.">
        <title>The Global Catalogue of Microorganisms (GCM) 10K type strain sequencing project: providing services to taxonomists for standard genome sequencing and annotation.</title>
        <authorList>
            <consortium name="The Broad Institute Genomics Platform"/>
            <consortium name="The Broad Institute Genome Sequencing Center for Infectious Disease"/>
            <person name="Wu L."/>
            <person name="Ma J."/>
        </authorList>
    </citation>
    <scope>NUCLEOTIDE SEQUENCE [LARGE SCALE GENOMIC DNA]</scope>
    <source>
        <strain evidence="14">CGMCC 1.15790</strain>
    </source>
</reference>
<dbReference type="CDD" id="cd16833">
    <property type="entry name" value="YfiH"/>
    <property type="match status" value="1"/>
</dbReference>
<dbReference type="InterPro" id="IPR038371">
    <property type="entry name" value="Cu_polyphenol_OxRdtase_sf"/>
</dbReference>
<evidence type="ECO:0000256" key="6">
    <source>
        <dbReference type="ARBA" id="ARBA00022723"/>
    </source>
</evidence>
<keyword evidence="6" id="KW-0479">Metal-binding</keyword>
<evidence type="ECO:0000256" key="12">
    <source>
        <dbReference type="RuleBase" id="RU361274"/>
    </source>
</evidence>
<comment type="caution">
    <text evidence="13">The sequence shown here is derived from an EMBL/GenBank/DDBJ whole genome shotgun (WGS) entry which is preliminary data.</text>
</comment>
<sequence>MTTRQGGKGTPPFYSFNMASYTGDDETIVYENRKLLASDISFPLSQWRGATQVHGRRLMKVTSDQGSDDRLGLKMIGEADGLYTTEKNILLVSFYADCVPLFIYVPSRELIGLLHAGWKGTAEQIGPKSIAILRKEERIDPSEVHVVIGPAISHKVYEVDDTVIQKMKAILPPGARAPWTKTRDSHYLLDLKEMNRLLFLSSGVKKENMAVSQYCTYSEKETFFSYRRDQGHTGRMMTFIGWKDC</sequence>
<gene>
    <name evidence="13" type="primary">pgeF</name>
    <name evidence="13" type="ORF">ACFPTR_00845</name>
</gene>
<comment type="catalytic activity">
    <reaction evidence="1">
        <text>inosine + phosphate = alpha-D-ribose 1-phosphate + hypoxanthine</text>
        <dbReference type="Rhea" id="RHEA:27646"/>
        <dbReference type="ChEBI" id="CHEBI:17368"/>
        <dbReference type="ChEBI" id="CHEBI:17596"/>
        <dbReference type="ChEBI" id="CHEBI:43474"/>
        <dbReference type="ChEBI" id="CHEBI:57720"/>
        <dbReference type="EC" id="2.4.2.1"/>
    </reaction>
    <physiologicalReaction direction="left-to-right" evidence="1">
        <dbReference type="Rhea" id="RHEA:27647"/>
    </physiologicalReaction>
</comment>
<evidence type="ECO:0000256" key="5">
    <source>
        <dbReference type="ARBA" id="ARBA00022679"/>
    </source>
</evidence>
<comment type="cofactor">
    <cofactor evidence="2">
        <name>Zn(2+)</name>
        <dbReference type="ChEBI" id="CHEBI:29105"/>
    </cofactor>
</comment>
<evidence type="ECO:0000256" key="4">
    <source>
        <dbReference type="ARBA" id="ARBA00007353"/>
    </source>
</evidence>
<dbReference type="PANTHER" id="PTHR30616:SF2">
    <property type="entry name" value="PURINE NUCLEOSIDE PHOSPHORYLASE LACC1"/>
    <property type="match status" value="1"/>
</dbReference>